<dbReference type="SUPFAM" id="SSF54909">
    <property type="entry name" value="Dimeric alpha+beta barrel"/>
    <property type="match status" value="1"/>
</dbReference>
<protein>
    <recommendedName>
        <fullName evidence="1">DUF1330 domain-containing protein</fullName>
    </recommendedName>
</protein>
<dbReference type="AlphaFoldDB" id="A0A381PN59"/>
<dbReference type="EMBL" id="UINC01001039">
    <property type="protein sequence ID" value="SUZ68456.1"/>
    <property type="molecule type" value="Genomic_DNA"/>
</dbReference>
<feature type="domain" description="DUF1330" evidence="1">
    <location>
        <begin position="48"/>
        <end position="128"/>
    </location>
</feature>
<reference evidence="2" key="1">
    <citation type="submission" date="2018-05" db="EMBL/GenBank/DDBJ databases">
        <authorList>
            <person name="Lanie J.A."/>
            <person name="Ng W.-L."/>
            <person name="Kazmierczak K.M."/>
            <person name="Andrzejewski T.M."/>
            <person name="Davidsen T.M."/>
            <person name="Wayne K.J."/>
            <person name="Tettelin H."/>
            <person name="Glass J.I."/>
            <person name="Rusch D."/>
            <person name="Podicherti R."/>
            <person name="Tsui H.-C.T."/>
            <person name="Winkler M.E."/>
        </authorList>
    </citation>
    <scope>NUCLEOTIDE SEQUENCE</scope>
</reference>
<dbReference type="PANTHER" id="PTHR40257">
    <property type="match status" value="1"/>
</dbReference>
<organism evidence="2">
    <name type="scientific">marine metagenome</name>
    <dbReference type="NCBI Taxonomy" id="408172"/>
    <lineage>
        <taxon>unclassified sequences</taxon>
        <taxon>metagenomes</taxon>
        <taxon>ecological metagenomes</taxon>
    </lineage>
</organism>
<evidence type="ECO:0000313" key="2">
    <source>
        <dbReference type="EMBL" id="SUZ68456.1"/>
    </source>
</evidence>
<dbReference type="PANTHER" id="PTHR40257:SF1">
    <property type="entry name" value="DUF1330 DOMAIN-CONTAINING PROTEIN"/>
    <property type="match status" value="1"/>
</dbReference>
<proteinExistence type="predicted"/>
<gene>
    <name evidence="2" type="ORF">METZ01_LOCUS21310</name>
</gene>
<accession>A0A381PN59</accession>
<name>A0A381PN59_9ZZZZ</name>
<dbReference type="Gene3D" id="3.30.70.100">
    <property type="match status" value="1"/>
</dbReference>
<dbReference type="Pfam" id="PF07045">
    <property type="entry name" value="DUF1330"/>
    <property type="match status" value="1"/>
</dbReference>
<sequence length="138" mass="15371">MEVTNEVLPTSAERINEMMQPGPEGPIYMVNLLKFKDQAHYEDDRQSELTGREAYQLYGQAVSKLIGEYGGEVVFVADVTFLALGQVEELWDEVAIAKYPNRAALLAMSSSQEWRDAAVHRSAGLAGQLNIESVSPHW</sequence>
<dbReference type="InterPro" id="IPR010753">
    <property type="entry name" value="DUF1330"/>
</dbReference>
<dbReference type="InterPro" id="IPR011008">
    <property type="entry name" value="Dimeric_a/b-barrel"/>
</dbReference>
<evidence type="ECO:0000259" key="1">
    <source>
        <dbReference type="Pfam" id="PF07045"/>
    </source>
</evidence>